<feature type="region of interest" description="Disordered" evidence="2">
    <location>
        <begin position="806"/>
        <end position="856"/>
    </location>
</feature>
<evidence type="ECO:0000313" key="4">
    <source>
        <dbReference type="EMBL" id="KAF7341286.1"/>
    </source>
</evidence>
<feature type="compositionally biased region" description="Pro residues" evidence="2">
    <location>
        <begin position="223"/>
        <end position="232"/>
    </location>
</feature>
<dbReference type="Proteomes" id="UP000620124">
    <property type="component" value="Unassembled WGS sequence"/>
</dbReference>
<accession>A0A8H6XIS6</accession>
<dbReference type="PANTHER" id="PTHR33096">
    <property type="entry name" value="CXC2 DOMAIN-CONTAINING PROTEIN"/>
    <property type="match status" value="1"/>
</dbReference>
<feature type="region of interest" description="Disordered" evidence="2">
    <location>
        <begin position="130"/>
        <end position="236"/>
    </location>
</feature>
<evidence type="ECO:0000256" key="2">
    <source>
        <dbReference type="SAM" id="MobiDB-lite"/>
    </source>
</evidence>
<organism evidence="4 5">
    <name type="scientific">Mycena venus</name>
    <dbReference type="NCBI Taxonomy" id="2733690"/>
    <lineage>
        <taxon>Eukaryota</taxon>
        <taxon>Fungi</taxon>
        <taxon>Dikarya</taxon>
        <taxon>Basidiomycota</taxon>
        <taxon>Agaricomycotina</taxon>
        <taxon>Agaricomycetes</taxon>
        <taxon>Agaricomycetidae</taxon>
        <taxon>Agaricales</taxon>
        <taxon>Marasmiineae</taxon>
        <taxon>Mycenaceae</taxon>
        <taxon>Mycena</taxon>
    </lineage>
</organism>
<comment type="caution">
    <text evidence="4">The sequence shown here is derived from an EMBL/GenBank/DDBJ whole genome shotgun (WGS) entry which is preliminary data.</text>
</comment>
<feature type="compositionally biased region" description="Acidic residues" evidence="2">
    <location>
        <begin position="819"/>
        <end position="838"/>
    </location>
</feature>
<dbReference type="PANTHER" id="PTHR33096:SF1">
    <property type="entry name" value="CXC1-LIKE CYSTEINE CLUSTER ASSOCIATED WITH KDZ TRANSPOSASES DOMAIN-CONTAINING PROTEIN"/>
    <property type="match status" value="1"/>
</dbReference>
<sequence>MFITPASADRSLAIEDLEIKVCACAPVAVQLMQLGAFGCAPVLPSLAVDLRVLEFAMNLFVQISLNNTTFTNALERVLANMRFQLDHQNSLRCRFRNCLMWYTHLWNLLKEHYNSKLEKVREDMIGPQIITDSPSALHGRSAERPQSRLASSSGNAPGTRHRAHVVDVAPVPGPSTPLLVQQGNAPGTRRQAHVVDVAPALGPLLPLSPPPRATGKRAREPTPKPPPPPFPDPKPRLRPSEYLCRRCPACFANLQCDHAEEVDIMVCLDACFTQKKKKSPRDPQKTHPDTHFVPEHTAAQTEEYVDRTRDAKEKDKDKDKRRKRATVQEVEEEDGYEFERLPLPRSVLNRCEASFKAANEKREKASTEFFEDTALMGLLCRHDRVLWVHLPLDIRAGILYDVACSLERSCLKWGFLDRYMGRVAFAVSVFHAFRHEWACQLLYHPRKRVGFGFTNGEGCERFWKSIQHLITHLRICGYHNRLYTLDAQIEHTDKASRLRLGEWIARRYRYSCQKRAEATDELLKCGKSVELLREQWKRQCGQQAVNAIVLLHGTVKTRRAQTVTLMEKFVEAVETDDPNYGLYQAEWEAAEKALEKAESTLRRKEEELGVGENNELERLSQSEYTRDVMNARALKLRLRERLRARKFEFNPVEHTCRRLATDDKLRAHTESAIKRREPTITKIAAEYNKLCAKIAKHIETSQAPRGAIAPLPIPPNGLWQLDVDDAIFQDMGLQAIVIFGGLSHLTGFPESDVDKYHLQLHQDKLVRLCATWDKCLPDFGAKMGPLPPWGPSSSQLSKCRVDAHNAAHGEDRHYGEDNAWSDEEEESEGSRGEDEDFGIMEAVERADLYRNDENDN</sequence>
<dbReference type="EMBL" id="JACAZI010000018">
    <property type="protein sequence ID" value="KAF7341286.1"/>
    <property type="molecule type" value="Genomic_DNA"/>
</dbReference>
<feature type="compositionally biased region" description="Basic and acidic residues" evidence="2">
    <location>
        <begin position="280"/>
        <end position="294"/>
    </location>
</feature>
<name>A0A8H6XIS6_9AGAR</name>
<feature type="compositionally biased region" description="Basic and acidic residues" evidence="2">
    <location>
        <begin position="304"/>
        <end position="318"/>
    </location>
</feature>
<evidence type="ECO:0000256" key="1">
    <source>
        <dbReference type="SAM" id="Coils"/>
    </source>
</evidence>
<dbReference type="Pfam" id="PF18802">
    <property type="entry name" value="CxC1"/>
    <property type="match status" value="1"/>
</dbReference>
<keyword evidence="5" id="KW-1185">Reference proteome</keyword>
<keyword evidence="1" id="KW-0175">Coiled coil</keyword>
<reference evidence="4" key="1">
    <citation type="submission" date="2020-05" db="EMBL/GenBank/DDBJ databases">
        <title>Mycena genomes resolve the evolution of fungal bioluminescence.</title>
        <authorList>
            <person name="Tsai I.J."/>
        </authorList>
    </citation>
    <scope>NUCLEOTIDE SEQUENCE</scope>
    <source>
        <strain evidence="4">CCC161011</strain>
    </source>
</reference>
<gene>
    <name evidence="4" type="ORF">MVEN_01864700</name>
</gene>
<dbReference type="OrthoDB" id="3259803at2759"/>
<dbReference type="AlphaFoldDB" id="A0A8H6XIS6"/>
<evidence type="ECO:0000259" key="3">
    <source>
        <dbReference type="Pfam" id="PF18802"/>
    </source>
</evidence>
<proteinExistence type="predicted"/>
<feature type="compositionally biased region" description="Basic and acidic residues" evidence="2">
    <location>
        <begin position="842"/>
        <end position="856"/>
    </location>
</feature>
<evidence type="ECO:0000313" key="5">
    <source>
        <dbReference type="Proteomes" id="UP000620124"/>
    </source>
</evidence>
<dbReference type="InterPro" id="IPR041320">
    <property type="entry name" value="CxC1"/>
</dbReference>
<feature type="domain" description="CxC1-like cysteine cluster associated with KDZ transposases" evidence="3">
    <location>
        <begin position="17"/>
        <end position="77"/>
    </location>
</feature>
<feature type="compositionally biased region" description="Basic and acidic residues" evidence="2">
    <location>
        <begin position="806"/>
        <end position="816"/>
    </location>
</feature>
<feature type="region of interest" description="Disordered" evidence="2">
    <location>
        <begin position="276"/>
        <end position="326"/>
    </location>
</feature>
<protein>
    <recommendedName>
        <fullName evidence="3">CxC1-like cysteine cluster associated with KDZ transposases domain-containing protein</fullName>
    </recommendedName>
</protein>
<dbReference type="InterPro" id="IPR040521">
    <property type="entry name" value="KDZ"/>
</dbReference>
<feature type="coiled-coil region" evidence="1">
    <location>
        <begin position="587"/>
        <end position="614"/>
    </location>
</feature>
<dbReference type="Pfam" id="PF18758">
    <property type="entry name" value="KDZ"/>
    <property type="match status" value="2"/>
</dbReference>